<dbReference type="GeneID" id="9053101"/>
<organism evidence="3">
    <name type="scientific">Perkinsus marinus (strain ATCC 50983 / TXsc)</name>
    <dbReference type="NCBI Taxonomy" id="423536"/>
    <lineage>
        <taxon>Eukaryota</taxon>
        <taxon>Sar</taxon>
        <taxon>Alveolata</taxon>
        <taxon>Perkinsozoa</taxon>
        <taxon>Perkinsea</taxon>
        <taxon>Perkinsida</taxon>
        <taxon>Perkinsidae</taxon>
        <taxon>Perkinsus</taxon>
    </lineage>
</organism>
<feature type="region of interest" description="Disordered" evidence="1">
    <location>
        <begin position="1"/>
        <end position="57"/>
    </location>
</feature>
<name>C5KES0_PERM5</name>
<dbReference type="AlphaFoldDB" id="C5KES0"/>
<evidence type="ECO:0000313" key="2">
    <source>
        <dbReference type="EMBL" id="EER17023.1"/>
    </source>
</evidence>
<feature type="compositionally biased region" description="Low complexity" evidence="1">
    <location>
        <begin position="44"/>
        <end position="55"/>
    </location>
</feature>
<keyword evidence="3" id="KW-1185">Reference proteome</keyword>
<reference evidence="2 3" key="1">
    <citation type="submission" date="2008-07" db="EMBL/GenBank/DDBJ databases">
        <authorList>
            <person name="El-Sayed N."/>
            <person name="Caler E."/>
            <person name="Inman J."/>
            <person name="Amedeo P."/>
            <person name="Hass B."/>
            <person name="Wortman J."/>
        </authorList>
    </citation>
    <scope>NUCLEOTIDE SEQUENCE [LARGE SCALE GENOMIC DNA]</scope>
    <source>
        <strain evidence="3">ATCC 50983 / TXsc</strain>
    </source>
</reference>
<gene>
    <name evidence="2" type="ORF">Pmar_PMAR000467</name>
</gene>
<feature type="non-terminal residue" evidence="2">
    <location>
        <position position="267"/>
    </location>
</feature>
<evidence type="ECO:0000313" key="3">
    <source>
        <dbReference type="Proteomes" id="UP000007800"/>
    </source>
</evidence>
<proteinExistence type="predicted"/>
<dbReference type="InParanoid" id="C5KES0"/>
<dbReference type="OrthoDB" id="448473at2759"/>
<accession>C5KES0</accession>
<protein>
    <submittedName>
        <fullName evidence="2">Uncharacterized protein</fullName>
    </submittedName>
</protein>
<evidence type="ECO:0000256" key="1">
    <source>
        <dbReference type="SAM" id="MobiDB-lite"/>
    </source>
</evidence>
<dbReference type="Proteomes" id="UP000007800">
    <property type="component" value="Unassembled WGS sequence"/>
</dbReference>
<dbReference type="EMBL" id="GG672459">
    <property type="protein sequence ID" value="EER17023.1"/>
    <property type="molecule type" value="Genomic_DNA"/>
</dbReference>
<dbReference type="RefSeq" id="XP_002785227.1">
    <property type="nucleotide sequence ID" value="XM_002785181.1"/>
</dbReference>
<sequence>MVGAVPGDPNRATVDLPVIDQLPPVRSLGRPPLASSLPRPTTVTSLPAHTSLPTSPLLPPHHEGFRDASSLGEPLYKVNKTTVKSEDHIPDQEWRQLTRTSEHLAEEWRKAGHKAFDDTPGTGPISTTLRMWEMFCYSKWVSPSGVSAVRAFMEAAISAKISDEIKKAFGRQIISSENLRSRVFYDYFYKFAISYLNDNYTDSVYVTTVLQRILNLTQGTVSLSDHLQAAEELIEELKFCASSRVVQLDIDHLSNSLMMSLGEPFRG</sequence>